<dbReference type="OrthoDB" id="9987186at2"/>
<gene>
    <name evidence="2" type="ORF">D5H75_06325</name>
</gene>
<dbReference type="RefSeq" id="WP_119925402.1">
    <property type="nucleotide sequence ID" value="NZ_QZEY01000002.1"/>
</dbReference>
<proteinExistence type="predicted"/>
<organism evidence="2 3">
    <name type="scientific">Bailinhaonella thermotolerans</name>
    <dbReference type="NCBI Taxonomy" id="1070861"/>
    <lineage>
        <taxon>Bacteria</taxon>
        <taxon>Bacillati</taxon>
        <taxon>Actinomycetota</taxon>
        <taxon>Actinomycetes</taxon>
        <taxon>Streptosporangiales</taxon>
        <taxon>Streptosporangiaceae</taxon>
        <taxon>Bailinhaonella</taxon>
    </lineage>
</organism>
<accession>A0A3A4BH54</accession>
<name>A0A3A4BH54_9ACTN</name>
<keyword evidence="1" id="KW-0812">Transmembrane</keyword>
<dbReference type="AlphaFoldDB" id="A0A3A4BH54"/>
<keyword evidence="1" id="KW-0472">Membrane</keyword>
<sequence>MSSFIILVVAVIVGITIGRLFERASEARSMFTSYRARAASNFRDWIKQSLLTLLVVVGFIVFAYVILQG</sequence>
<evidence type="ECO:0000256" key="1">
    <source>
        <dbReference type="SAM" id="Phobius"/>
    </source>
</evidence>
<feature type="transmembrane region" description="Helical" evidence="1">
    <location>
        <begin position="6"/>
        <end position="24"/>
    </location>
</feature>
<feature type="transmembrane region" description="Helical" evidence="1">
    <location>
        <begin position="45"/>
        <end position="67"/>
    </location>
</feature>
<dbReference type="Proteomes" id="UP000265768">
    <property type="component" value="Unassembled WGS sequence"/>
</dbReference>
<evidence type="ECO:0000313" key="2">
    <source>
        <dbReference type="EMBL" id="RJL34102.1"/>
    </source>
</evidence>
<protein>
    <submittedName>
        <fullName evidence="2">Uncharacterized protein</fullName>
    </submittedName>
</protein>
<comment type="caution">
    <text evidence="2">The sequence shown here is derived from an EMBL/GenBank/DDBJ whole genome shotgun (WGS) entry which is preliminary data.</text>
</comment>
<keyword evidence="1" id="KW-1133">Transmembrane helix</keyword>
<keyword evidence="3" id="KW-1185">Reference proteome</keyword>
<evidence type="ECO:0000313" key="3">
    <source>
        <dbReference type="Proteomes" id="UP000265768"/>
    </source>
</evidence>
<reference evidence="2 3" key="1">
    <citation type="submission" date="2018-09" db="EMBL/GenBank/DDBJ databases">
        <title>YIM 75507 draft genome.</title>
        <authorList>
            <person name="Tang S."/>
            <person name="Feng Y."/>
        </authorList>
    </citation>
    <scope>NUCLEOTIDE SEQUENCE [LARGE SCALE GENOMIC DNA]</scope>
    <source>
        <strain evidence="2 3">YIM 75507</strain>
    </source>
</reference>
<dbReference type="EMBL" id="QZEY01000002">
    <property type="protein sequence ID" value="RJL34102.1"/>
    <property type="molecule type" value="Genomic_DNA"/>
</dbReference>